<evidence type="ECO:0000313" key="1">
    <source>
        <dbReference type="EMBL" id="EKC38999.1"/>
    </source>
</evidence>
<name>K1R658_MAGGI</name>
<dbReference type="EMBL" id="JH818721">
    <property type="protein sequence ID" value="EKC38999.1"/>
    <property type="molecule type" value="Genomic_DNA"/>
</dbReference>
<proteinExistence type="predicted"/>
<dbReference type="HOGENOM" id="CLU_1416414_0_0_1"/>
<protein>
    <recommendedName>
        <fullName evidence="2">C-type lectin domain-containing protein</fullName>
    </recommendedName>
</protein>
<dbReference type="SUPFAM" id="SSF56436">
    <property type="entry name" value="C-type lectin-like"/>
    <property type="match status" value="2"/>
</dbReference>
<dbReference type="InterPro" id="IPR016187">
    <property type="entry name" value="CTDL_fold"/>
</dbReference>
<gene>
    <name evidence="1" type="ORF">CGI_10018831</name>
</gene>
<reference evidence="1" key="1">
    <citation type="journal article" date="2012" name="Nature">
        <title>The oyster genome reveals stress adaptation and complexity of shell formation.</title>
        <authorList>
            <person name="Zhang G."/>
            <person name="Fang X."/>
            <person name="Guo X."/>
            <person name="Li L."/>
            <person name="Luo R."/>
            <person name="Xu F."/>
            <person name="Yang P."/>
            <person name="Zhang L."/>
            <person name="Wang X."/>
            <person name="Qi H."/>
            <person name="Xiong Z."/>
            <person name="Que H."/>
            <person name="Xie Y."/>
            <person name="Holland P.W."/>
            <person name="Paps J."/>
            <person name="Zhu Y."/>
            <person name="Wu F."/>
            <person name="Chen Y."/>
            <person name="Wang J."/>
            <person name="Peng C."/>
            <person name="Meng J."/>
            <person name="Yang L."/>
            <person name="Liu J."/>
            <person name="Wen B."/>
            <person name="Zhang N."/>
            <person name="Huang Z."/>
            <person name="Zhu Q."/>
            <person name="Feng Y."/>
            <person name="Mount A."/>
            <person name="Hedgecock D."/>
            <person name="Xu Z."/>
            <person name="Liu Y."/>
            <person name="Domazet-Loso T."/>
            <person name="Du Y."/>
            <person name="Sun X."/>
            <person name="Zhang S."/>
            <person name="Liu B."/>
            <person name="Cheng P."/>
            <person name="Jiang X."/>
            <person name="Li J."/>
            <person name="Fan D."/>
            <person name="Wang W."/>
            <person name="Fu W."/>
            <person name="Wang T."/>
            <person name="Wang B."/>
            <person name="Zhang J."/>
            <person name="Peng Z."/>
            <person name="Li Y."/>
            <person name="Li N."/>
            <person name="Wang J."/>
            <person name="Chen M."/>
            <person name="He Y."/>
            <person name="Tan F."/>
            <person name="Song X."/>
            <person name="Zheng Q."/>
            <person name="Huang R."/>
            <person name="Yang H."/>
            <person name="Du X."/>
            <person name="Chen L."/>
            <person name="Yang M."/>
            <person name="Gaffney P.M."/>
            <person name="Wang S."/>
            <person name="Luo L."/>
            <person name="She Z."/>
            <person name="Ming Y."/>
            <person name="Huang W."/>
            <person name="Zhang S."/>
            <person name="Huang B."/>
            <person name="Zhang Y."/>
            <person name="Qu T."/>
            <person name="Ni P."/>
            <person name="Miao G."/>
            <person name="Wang J."/>
            <person name="Wang Q."/>
            <person name="Steinberg C.E."/>
            <person name="Wang H."/>
            <person name="Li N."/>
            <person name="Qian L."/>
            <person name="Zhang G."/>
            <person name="Li Y."/>
            <person name="Yang H."/>
            <person name="Liu X."/>
            <person name="Wang J."/>
            <person name="Yin Y."/>
            <person name="Wang J."/>
        </authorList>
    </citation>
    <scope>NUCLEOTIDE SEQUENCE [LARGE SCALE GENOMIC DNA]</scope>
    <source>
        <strain evidence="1">05x7-T-G4-1.051#20</strain>
    </source>
</reference>
<organism evidence="1">
    <name type="scientific">Magallana gigas</name>
    <name type="common">Pacific oyster</name>
    <name type="synonym">Crassostrea gigas</name>
    <dbReference type="NCBI Taxonomy" id="29159"/>
    <lineage>
        <taxon>Eukaryota</taxon>
        <taxon>Metazoa</taxon>
        <taxon>Spiralia</taxon>
        <taxon>Lophotrochozoa</taxon>
        <taxon>Mollusca</taxon>
        <taxon>Bivalvia</taxon>
        <taxon>Autobranchia</taxon>
        <taxon>Pteriomorphia</taxon>
        <taxon>Ostreida</taxon>
        <taxon>Ostreoidea</taxon>
        <taxon>Ostreidae</taxon>
        <taxon>Magallana</taxon>
    </lineage>
</organism>
<dbReference type="InParanoid" id="K1R658"/>
<accession>K1R658</accession>
<dbReference type="AlphaFoldDB" id="K1R658"/>
<evidence type="ECO:0008006" key="2">
    <source>
        <dbReference type="Google" id="ProtNLM"/>
    </source>
</evidence>
<sequence length="192" mass="21611">MSNIESHLFVSSMVSTTTLSENTIFHGVACNTSCVCLSDPFSVTEAIDPRLCNTSCSTSEIVNDCGGPGTYSNDSHLQKFVSNATMNWTEAVQYCTERNATLVYSPIQTTQRDQGKGYWTRKQRRSSLWIHVIGCFNETQIDPSQSVNKTLTSTSVVTCQQECSFEHYTFFGLQKTKEKQHKRFIYFLFSGS</sequence>